<evidence type="ECO:0000313" key="1">
    <source>
        <dbReference type="EMBL" id="KAG1893610.1"/>
    </source>
</evidence>
<dbReference type="PANTHER" id="PTHR46980:SF2">
    <property type="entry name" value="TRICALBIN-1-RELATED"/>
    <property type="match status" value="1"/>
</dbReference>
<dbReference type="EMBL" id="JABBWK010000094">
    <property type="protein sequence ID" value="KAG1893610.1"/>
    <property type="molecule type" value="Genomic_DNA"/>
</dbReference>
<comment type="caution">
    <text evidence="1">The sequence shown here is derived from an EMBL/GenBank/DDBJ whole genome shotgun (WGS) entry which is preliminary data.</text>
</comment>
<dbReference type="RefSeq" id="XP_041219186.1">
    <property type="nucleotide sequence ID" value="XM_041368257.1"/>
</dbReference>
<reference evidence="1" key="1">
    <citation type="journal article" date="2020" name="New Phytol.">
        <title>Comparative genomics reveals dynamic genome evolution in host specialist ectomycorrhizal fungi.</title>
        <authorList>
            <person name="Lofgren L.A."/>
            <person name="Nguyen N.H."/>
            <person name="Vilgalys R."/>
            <person name="Ruytinx J."/>
            <person name="Liao H.L."/>
            <person name="Branco S."/>
            <person name="Kuo A."/>
            <person name="LaButti K."/>
            <person name="Lipzen A."/>
            <person name="Andreopoulos W."/>
            <person name="Pangilinan J."/>
            <person name="Riley R."/>
            <person name="Hundley H."/>
            <person name="Na H."/>
            <person name="Barry K."/>
            <person name="Grigoriev I.V."/>
            <person name="Stajich J.E."/>
            <person name="Kennedy P.G."/>
        </authorList>
    </citation>
    <scope>NUCLEOTIDE SEQUENCE</scope>
    <source>
        <strain evidence="1">FC203</strain>
    </source>
</reference>
<dbReference type="PANTHER" id="PTHR46980">
    <property type="entry name" value="TRICALBIN-1-RELATED"/>
    <property type="match status" value="1"/>
</dbReference>
<name>A0AAD4HDH9_9AGAM</name>
<dbReference type="AlphaFoldDB" id="A0AAD4HDH9"/>
<sequence length="333" mass="37411">MSSDYNAHNNSHPSDFNDEAELILTDANFRLEDCLGRSTPESHIGCHGCGHGKSVPAYSCRCYQQNFGQFKSKPSSPDDEEAFQPTDYAPCSKRKWSEDDGGVTNIGATSVPIVELLPEKHMKVERKFESFEGELLAKMAAIMQEVVGHCQTQDIGTSAPKHKSADWMNKFLDRLWLIYKPVLSAIIVTFVDKMLSTTIPAFSDSLHLTTFTLGMKTSRIDKVRTSPRTANDVAMMQRNPKIVQSVRLGKGLATAFMLIPGLQTFIQDIIHYMLSPVEYKQSKLGAANFTNQVCWKQRLTSVSNSPPIPLIIKFHPIQVCRSLIQWKICQFFD</sequence>
<proteinExistence type="predicted"/>
<dbReference type="GeneID" id="64662555"/>
<organism evidence="1 2">
    <name type="scientific">Suillus fuscotomentosus</name>
    <dbReference type="NCBI Taxonomy" id="1912939"/>
    <lineage>
        <taxon>Eukaryota</taxon>
        <taxon>Fungi</taxon>
        <taxon>Dikarya</taxon>
        <taxon>Basidiomycota</taxon>
        <taxon>Agaricomycotina</taxon>
        <taxon>Agaricomycetes</taxon>
        <taxon>Agaricomycetidae</taxon>
        <taxon>Boletales</taxon>
        <taxon>Suillineae</taxon>
        <taxon>Suillaceae</taxon>
        <taxon>Suillus</taxon>
    </lineage>
</organism>
<protein>
    <submittedName>
        <fullName evidence="1">Uncharacterized protein</fullName>
    </submittedName>
</protein>
<gene>
    <name evidence="1" type="ORF">F5891DRAFT_1196138</name>
</gene>
<accession>A0AAD4HDH9</accession>
<keyword evidence="2" id="KW-1185">Reference proteome</keyword>
<dbReference type="Proteomes" id="UP001195769">
    <property type="component" value="Unassembled WGS sequence"/>
</dbReference>
<evidence type="ECO:0000313" key="2">
    <source>
        <dbReference type="Proteomes" id="UP001195769"/>
    </source>
</evidence>
<dbReference type="InterPro" id="IPR052455">
    <property type="entry name" value="Tricalbin_domain"/>
</dbReference>